<dbReference type="STRING" id="1555112.LIP_1226"/>
<reference evidence="3" key="2">
    <citation type="journal article" date="2016" name="Int. J. Syst. Evol. Microbiol.">
        <title>Complete genome sequence and cell structure of Limnochorda pilosa, a Gram-negative spore-former within the phylum Firmicutes.</title>
        <authorList>
            <person name="Watanabe M."/>
            <person name="Kojima H."/>
            <person name="Fukui M."/>
        </authorList>
    </citation>
    <scope>NUCLEOTIDE SEQUENCE [LARGE SCALE GENOMIC DNA]</scope>
    <source>
        <strain evidence="3">HC45</strain>
    </source>
</reference>
<dbReference type="Proteomes" id="UP000065807">
    <property type="component" value="Chromosome"/>
</dbReference>
<feature type="domain" description="CoA-binding" evidence="1">
    <location>
        <begin position="23"/>
        <end position="115"/>
    </location>
</feature>
<dbReference type="PANTHER" id="PTHR33303:SF2">
    <property type="entry name" value="COA-BINDING DOMAIN-CONTAINING PROTEIN"/>
    <property type="match status" value="1"/>
</dbReference>
<dbReference type="PANTHER" id="PTHR33303">
    <property type="entry name" value="CYTOPLASMIC PROTEIN-RELATED"/>
    <property type="match status" value="1"/>
</dbReference>
<dbReference type="InterPro" id="IPR003781">
    <property type="entry name" value="CoA-bd"/>
</dbReference>
<dbReference type="OrthoDB" id="9804695at2"/>
<accession>A0A0K2SJ04</accession>
<evidence type="ECO:0000259" key="1">
    <source>
        <dbReference type="SMART" id="SM00881"/>
    </source>
</evidence>
<dbReference type="SMART" id="SM00881">
    <property type="entry name" value="CoA_binding"/>
    <property type="match status" value="1"/>
</dbReference>
<proteinExistence type="predicted"/>
<evidence type="ECO:0000313" key="2">
    <source>
        <dbReference type="EMBL" id="BAS27083.1"/>
    </source>
</evidence>
<dbReference type="InterPro" id="IPR036291">
    <property type="entry name" value="NAD(P)-bd_dom_sf"/>
</dbReference>
<keyword evidence="3" id="KW-1185">Reference proteome</keyword>
<dbReference type="EMBL" id="AP014924">
    <property type="protein sequence ID" value="BAS27083.1"/>
    <property type="molecule type" value="Genomic_DNA"/>
</dbReference>
<protein>
    <submittedName>
        <fullName evidence="2">CoA-binding protein</fullName>
    </submittedName>
</protein>
<sequence length="154" mass="16910">MHPAETEPAGRLLQQDEEIARLLQAVRHIAVVGVSRDPAKPSHQVARYLIAEGYDVIPVNPSLDVWEGRRCFPSAQAIPERVDLVDLFRPSEAIPPHVEDAIAAGARAVWMQLGIRHDAAARRALEAGLDVVVDRCAKIEHRRLLRRAPSGGTA</sequence>
<reference evidence="3" key="1">
    <citation type="submission" date="2015-07" db="EMBL/GenBank/DDBJ databases">
        <title>Complete genome sequence and phylogenetic analysis of Limnochorda pilosa.</title>
        <authorList>
            <person name="Watanabe M."/>
            <person name="Kojima H."/>
            <person name="Fukui M."/>
        </authorList>
    </citation>
    <scope>NUCLEOTIDE SEQUENCE [LARGE SCALE GENOMIC DNA]</scope>
    <source>
        <strain evidence="3">HC45</strain>
    </source>
</reference>
<dbReference type="SUPFAM" id="SSF51735">
    <property type="entry name" value="NAD(P)-binding Rossmann-fold domains"/>
    <property type="match status" value="1"/>
</dbReference>
<evidence type="ECO:0000313" key="3">
    <source>
        <dbReference type="Proteomes" id="UP000065807"/>
    </source>
</evidence>
<dbReference type="Pfam" id="PF13380">
    <property type="entry name" value="CoA_binding_2"/>
    <property type="match status" value="1"/>
</dbReference>
<name>A0A0K2SJ04_LIMPI</name>
<dbReference type="Gene3D" id="3.40.50.720">
    <property type="entry name" value="NAD(P)-binding Rossmann-like Domain"/>
    <property type="match status" value="1"/>
</dbReference>
<organism evidence="2 3">
    <name type="scientific">Limnochorda pilosa</name>
    <dbReference type="NCBI Taxonomy" id="1555112"/>
    <lineage>
        <taxon>Bacteria</taxon>
        <taxon>Bacillati</taxon>
        <taxon>Bacillota</taxon>
        <taxon>Limnochordia</taxon>
        <taxon>Limnochordales</taxon>
        <taxon>Limnochordaceae</taxon>
        <taxon>Limnochorda</taxon>
    </lineage>
</organism>
<dbReference type="KEGG" id="lpil:LIP_1226"/>
<dbReference type="AlphaFoldDB" id="A0A0K2SJ04"/>
<gene>
    <name evidence="2" type="ORF">LIP_1226</name>
</gene>